<evidence type="ECO:0000256" key="2">
    <source>
        <dbReference type="SAM" id="SignalP"/>
    </source>
</evidence>
<name>A0AAD7NZZ3_9AGAR</name>
<dbReference type="EMBL" id="JARJLG010000004">
    <property type="protein sequence ID" value="KAJ7781961.1"/>
    <property type="molecule type" value="Genomic_DNA"/>
</dbReference>
<feature type="compositionally biased region" description="Acidic residues" evidence="1">
    <location>
        <begin position="294"/>
        <end position="314"/>
    </location>
</feature>
<evidence type="ECO:0008006" key="5">
    <source>
        <dbReference type="Google" id="ProtNLM"/>
    </source>
</evidence>
<evidence type="ECO:0000313" key="4">
    <source>
        <dbReference type="Proteomes" id="UP001215280"/>
    </source>
</evidence>
<feature type="signal peptide" evidence="2">
    <location>
        <begin position="1"/>
        <end position="16"/>
    </location>
</feature>
<protein>
    <recommendedName>
        <fullName evidence="5">Chromo domain-containing protein</fullName>
    </recommendedName>
</protein>
<reference evidence="3" key="1">
    <citation type="submission" date="2023-03" db="EMBL/GenBank/DDBJ databases">
        <title>Massive genome expansion in bonnet fungi (Mycena s.s.) driven by repeated elements and novel gene families across ecological guilds.</title>
        <authorList>
            <consortium name="Lawrence Berkeley National Laboratory"/>
            <person name="Harder C.B."/>
            <person name="Miyauchi S."/>
            <person name="Viragh M."/>
            <person name="Kuo A."/>
            <person name="Thoen E."/>
            <person name="Andreopoulos B."/>
            <person name="Lu D."/>
            <person name="Skrede I."/>
            <person name="Drula E."/>
            <person name="Henrissat B."/>
            <person name="Morin E."/>
            <person name="Kohler A."/>
            <person name="Barry K."/>
            <person name="LaButti K."/>
            <person name="Morin E."/>
            <person name="Salamov A."/>
            <person name="Lipzen A."/>
            <person name="Mereny Z."/>
            <person name="Hegedus B."/>
            <person name="Baldrian P."/>
            <person name="Stursova M."/>
            <person name="Weitz H."/>
            <person name="Taylor A."/>
            <person name="Grigoriev I.V."/>
            <person name="Nagy L.G."/>
            <person name="Martin F."/>
            <person name="Kauserud H."/>
        </authorList>
    </citation>
    <scope>NUCLEOTIDE SEQUENCE</scope>
    <source>
        <strain evidence="3">CBHHK188m</strain>
    </source>
</reference>
<gene>
    <name evidence="3" type="ORF">DFH07DRAFT_764959</name>
</gene>
<accession>A0AAD7NZZ3</accession>
<feature type="compositionally biased region" description="Acidic residues" evidence="1">
    <location>
        <begin position="330"/>
        <end position="339"/>
    </location>
</feature>
<feature type="compositionally biased region" description="Acidic residues" evidence="1">
    <location>
        <begin position="359"/>
        <end position="371"/>
    </location>
</feature>
<feature type="compositionally biased region" description="Polar residues" evidence="1">
    <location>
        <begin position="61"/>
        <end position="80"/>
    </location>
</feature>
<dbReference type="AlphaFoldDB" id="A0AAD7NZZ3"/>
<evidence type="ECO:0000313" key="3">
    <source>
        <dbReference type="EMBL" id="KAJ7781961.1"/>
    </source>
</evidence>
<evidence type="ECO:0000256" key="1">
    <source>
        <dbReference type="SAM" id="MobiDB-lite"/>
    </source>
</evidence>
<organism evidence="3 4">
    <name type="scientific">Mycena maculata</name>
    <dbReference type="NCBI Taxonomy" id="230809"/>
    <lineage>
        <taxon>Eukaryota</taxon>
        <taxon>Fungi</taxon>
        <taxon>Dikarya</taxon>
        <taxon>Basidiomycota</taxon>
        <taxon>Agaricomycotina</taxon>
        <taxon>Agaricomycetes</taxon>
        <taxon>Agaricomycetidae</taxon>
        <taxon>Agaricales</taxon>
        <taxon>Marasmiineae</taxon>
        <taxon>Mycenaceae</taxon>
        <taxon>Mycena</taxon>
    </lineage>
</organism>
<dbReference type="Gene3D" id="2.40.50.40">
    <property type="match status" value="1"/>
</dbReference>
<feature type="region of interest" description="Disordered" evidence="1">
    <location>
        <begin position="256"/>
        <end position="376"/>
    </location>
</feature>
<keyword evidence="4" id="KW-1185">Reference proteome</keyword>
<keyword evidence="2" id="KW-0732">Signal</keyword>
<proteinExistence type="predicted"/>
<feature type="chain" id="PRO_5042031979" description="Chromo domain-containing protein" evidence="2">
    <location>
        <begin position="17"/>
        <end position="444"/>
    </location>
</feature>
<sequence length="444" mass="47432">MPLAAHLPALLVLVSADVTPQSSATSSTASTSTSVIRSNSSRTSAHSSAMSSSSGQSRPSTPNNSSSAGQSPHSTPPNFVTTAHDALQARDALHAAYAVAMPSPVRKTASRSALAAENGQLRSLLKAAGVDLDKNYAQMVLMERENANMRQQLYAKKNKRKRAYTTGKARLMTSAEMAKALLEALQKKQMAELHSELKKNIFPGIKKAMDNVEKAAKAKTKEAEQAAKRALREAKAAEKAAEKVKKVAEREAAKAAKAAARARGRGRGGARGARRRAGVVGGGGRGRGKARDSSDDEESGPESEPSNEETDLDEPGVGSDLGPSTTLAESSEEETDLEDPGVSLDPPPSTGNATPALQDESDDDDESDQEETGIVSFNGHRWEKRRNLEFQVVWTDGDVTWETLDNVNDCAAMEEYLAHRDVDDPLLLSKRKFLIKAALKASNE</sequence>
<feature type="compositionally biased region" description="Basic residues" evidence="1">
    <location>
        <begin position="260"/>
        <end position="277"/>
    </location>
</feature>
<comment type="caution">
    <text evidence="3">The sequence shown here is derived from an EMBL/GenBank/DDBJ whole genome shotgun (WGS) entry which is preliminary data.</text>
</comment>
<feature type="compositionally biased region" description="Low complexity" evidence="1">
    <location>
        <begin position="20"/>
        <end position="60"/>
    </location>
</feature>
<feature type="region of interest" description="Disordered" evidence="1">
    <location>
        <begin position="20"/>
        <end position="80"/>
    </location>
</feature>
<dbReference type="Proteomes" id="UP001215280">
    <property type="component" value="Unassembled WGS sequence"/>
</dbReference>